<name>A0A0V1ADR4_9BILA</name>
<gene>
    <name evidence="1" type="ORF">T12_15218</name>
</gene>
<accession>A0A0V1ADR4</accession>
<comment type="caution">
    <text evidence="1">The sequence shown here is derived from an EMBL/GenBank/DDBJ whole genome shotgun (WGS) entry which is preliminary data.</text>
</comment>
<sequence length="91" mass="10680">MSRANNFSRIFIYLFTSIYINLQHRQKGVSRSPLLYDWYHMKCEKEALGLEIALKKASSLSSLESWDRWDIRSNSSSETQIHQDLVEPQSV</sequence>
<evidence type="ECO:0000313" key="1">
    <source>
        <dbReference type="EMBL" id="KRY22962.1"/>
    </source>
</evidence>
<protein>
    <submittedName>
        <fullName evidence="1">Uncharacterized protein</fullName>
    </submittedName>
</protein>
<dbReference type="EMBL" id="JYDQ01000006">
    <property type="protein sequence ID" value="KRY22962.1"/>
    <property type="molecule type" value="Genomic_DNA"/>
</dbReference>
<keyword evidence="2" id="KW-1185">Reference proteome</keyword>
<dbReference type="AlphaFoldDB" id="A0A0V1ADR4"/>
<organism evidence="1 2">
    <name type="scientific">Trichinella patagoniensis</name>
    <dbReference type="NCBI Taxonomy" id="990121"/>
    <lineage>
        <taxon>Eukaryota</taxon>
        <taxon>Metazoa</taxon>
        <taxon>Ecdysozoa</taxon>
        <taxon>Nematoda</taxon>
        <taxon>Enoplea</taxon>
        <taxon>Dorylaimia</taxon>
        <taxon>Trichinellida</taxon>
        <taxon>Trichinellidae</taxon>
        <taxon>Trichinella</taxon>
    </lineage>
</organism>
<dbReference type="Proteomes" id="UP000054783">
    <property type="component" value="Unassembled WGS sequence"/>
</dbReference>
<reference evidence="1 2" key="1">
    <citation type="submission" date="2015-01" db="EMBL/GenBank/DDBJ databases">
        <title>Evolution of Trichinella species and genotypes.</title>
        <authorList>
            <person name="Korhonen P.K."/>
            <person name="Edoardo P."/>
            <person name="Giuseppe L.R."/>
            <person name="Gasser R.B."/>
        </authorList>
    </citation>
    <scope>NUCLEOTIDE SEQUENCE [LARGE SCALE GENOMIC DNA]</scope>
    <source>
        <strain evidence="1">ISS2496</strain>
    </source>
</reference>
<evidence type="ECO:0000313" key="2">
    <source>
        <dbReference type="Proteomes" id="UP000054783"/>
    </source>
</evidence>
<proteinExistence type="predicted"/>